<evidence type="ECO:0000256" key="1">
    <source>
        <dbReference type="ARBA" id="ARBA00004604"/>
    </source>
</evidence>
<evidence type="ECO:0000256" key="3">
    <source>
        <dbReference type="ARBA" id="ARBA00022835"/>
    </source>
</evidence>
<dbReference type="GO" id="GO:0000176">
    <property type="term" value="C:nuclear exosome (RNase complex)"/>
    <property type="evidence" value="ECO:0007669"/>
    <property type="project" value="TreeGrafter"/>
</dbReference>
<protein>
    <submittedName>
        <fullName evidence="5">Exosome complex component CSL4</fullName>
    </submittedName>
</protein>
<dbReference type="FunFam" id="2.40.50.140:FF:000198">
    <property type="entry name" value="Exosome complex component CSL4"/>
    <property type="match status" value="1"/>
</dbReference>
<feature type="non-terminal residue" evidence="5">
    <location>
        <position position="1"/>
    </location>
</feature>
<dbReference type="InterPro" id="IPR012340">
    <property type="entry name" value="NA-bd_OB-fold"/>
</dbReference>
<dbReference type="SUPFAM" id="SSF50249">
    <property type="entry name" value="Nucleic acid-binding proteins"/>
    <property type="match status" value="1"/>
</dbReference>
<proteinExistence type="predicted"/>
<name>A0AAV4U252_CAEEX</name>
<dbReference type="InterPro" id="IPR039771">
    <property type="entry name" value="Csl4"/>
</dbReference>
<gene>
    <name evidence="5" type="primary">Exosc1</name>
    <name evidence="5" type="ORF">CEXT_328931</name>
</gene>
<evidence type="ECO:0000256" key="2">
    <source>
        <dbReference type="ARBA" id="ARBA00022490"/>
    </source>
</evidence>
<dbReference type="GO" id="GO:0006396">
    <property type="term" value="P:RNA processing"/>
    <property type="evidence" value="ECO:0007669"/>
    <property type="project" value="InterPro"/>
</dbReference>
<dbReference type="Proteomes" id="UP001054945">
    <property type="component" value="Unassembled WGS sequence"/>
</dbReference>
<dbReference type="PANTHER" id="PTHR12686">
    <property type="entry name" value="3'-5' EXORIBONUCLEASE CSL4-RELATED"/>
    <property type="match status" value="1"/>
</dbReference>
<evidence type="ECO:0000313" key="6">
    <source>
        <dbReference type="Proteomes" id="UP001054945"/>
    </source>
</evidence>
<dbReference type="Pfam" id="PF10447">
    <property type="entry name" value="EXOSC1"/>
    <property type="match status" value="1"/>
</dbReference>
<organism evidence="5 6">
    <name type="scientific">Caerostris extrusa</name>
    <name type="common">Bark spider</name>
    <name type="synonym">Caerostris bankana</name>
    <dbReference type="NCBI Taxonomy" id="172846"/>
    <lineage>
        <taxon>Eukaryota</taxon>
        <taxon>Metazoa</taxon>
        <taxon>Ecdysozoa</taxon>
        <taxon>Arthropoda</taxon>
        <taxon>Chelicerata</taxon>
        <taxon>Arachnida</taxon>
        <taxon>Araneae</taxon>
        <taxon>Araneomorphae</taxon>
        <taxon>Entelegynae</taxon>
        <taxon>Araneoidea</taxon>
        <taxon>Araneidae</taxon>
        <taxon>Caerostris</taxon>
    </lineage>
</organism>
<accession>A0AAV4U252</accession>
<reference evidence="5 6" key="1">
    <citation type="submission" date="2021-06" db="EMBL/GenBank/DDBJ databases">
        <title>Caerostris extrusa draft genome.</title>
        <authorList>
            <person name="Kono N."/>
            <person name="Arakawa K."/>
        </authorList>
    </citation>
    <scope>NUCLEOTIDE SEQUENCE [LARGE SCALE GENOMIC DNA]</scope>
</reference>
<keyword evidence="6" id="KW-1185">Reference proteome</keyword>
<dbReference type="PANTHER" id="PTHR12686:SF8">
    <property type="entry name" value="EXOSOME COMPLEX COMPONENT CSL4"/>
    <property type="match status" value="1"/>
</dbReference>
<feature type="domain" description="Exosome complex component CSL4 C-terminal" evidence="4">
    <location>
        <begin position="42"/>
        <end position="82"/>
    </location>
</feature>
<dbReference type="CDD" id="cd05791">
    <property type="entry name" value="S1_CSL4"/>
    <property type="match status" value="1"/>
</dbReference>
<comment type="caution">
    <text evidence="5">The sequence shown here is derived from an EMBL/GenBank/DDBJ whole genome shotgun (WGS) entry which is preliminary data.</text>
</comment>
<comment type="subcellular location">
    <subcellularLocation>
        <location evidence="1">Nucleus</location>
        <location evidence="1">Nucleolus</location>
    </subcellularLocation>
</comment>
<dbReference type="InterPro" id="IPR019495">
    <property type="entry name" value="EXOSC1_C"/>
</dbReference>
<evidence type="ECO:0000259" key="4">
    <source>
        <dbReference type="Pfam" id="PF10447"/>
    </source>
</evidence>
<dbReference type="GO" id="GO:0003723">
    <property type="term" value="F:RNA binding"/>
    <property type="evidence" value="ECO:0007669"/>
    <property type="project" value="InterPro"/>
</dbReference>
<keyword evidence="3" id="KW-0271">Exosome</keyword>
<dbReference type="GO" id="GO:0005730">
    <property type="term" value="C:nucleolus"/>
    <property type="evidence" value="ECO:0007669"/>
    <property type="project" value="UniProtKB-SubCell"/>
</dbReference>
<dbReference type="EMBL" id="BPLR01012169">
    <property type="protein sequence ID" value="GIY51861.1"/>
    <property type="molecule type" value="Genomic_DNA"/>
</dbReference>
<evidence type="ECO:0000313" key="5">
    <source>
        <dbReference type="EMBL" id="GIY51861.1"/>
    </source>
</evidence>
<dbReference type="AlphaFoldDB" id="A0AAV4U252"/>
<sequence>EVRKGFKRSVVPTVGTIVTAKVTNIRRRFAKCAIHCVEDNVLQEPFRGILRKEDVRTKDRDKVEIYKCFRPGDVILARVTSLGTVHSYNLSTAEDELGVLLANSEAGYEMVPTSWSEMMCTKTFVKEPRKVAQVVPQNFTSKNFLKLQKEFNSQ</sequence>
<keyword evidence="2" id="KW-0963">Cytoplasm</keyword>
<dbReference type="Gene3D" id="2.40.50.140">
    <property type="entry name" value="Nucleic acid-binding proteins"/>
    <property type="match status" value="1"/>
</dbReference>
<dbReference type="GO" id="GO:0005737">
    <property type="term" value="C:cytoplasm"/>
    <property type="evidence" value="ECO:0007669"/>
    <property type="project" value="TreeGrafter"/>
</dbReference>